<organism evidence="7 8">
    <name type="scientific">Acetoanaerobium noterae</name>
    <dbReference type="NCBI Taxonomy" id="745369"/>
    <lineage>
        <taxon>Bacteria</taxon>
        <taxon>Bacillati</taxon>
        <taxon>Bacillota</taxon>
        <taxon>Clostridia</taxon>
        <taxon>Peptostreptococcales</taxon>
        <taxon>Filifactoraceae</taxon>
        <taxon>Acetoanaerobium</taxon>
    </lineage>
</organism>
<evidence type="ECO:0000313" key="8">
    <source>
        <dbReference type="Proteomes" id="UP000243406"/>
    </source>
</evidence>
<dbReference type="Gene3D" id="1.10.150.20">
    <property type="entry name" value="5' to 3' exonuclease, C-terminal subdomain"/>
    <property type="match status" value="1"/>
</dbReference>
<dbReference type="PANTHER" id="PTHR11076">
    <property type="entry name" value="DNA REPAIR POLYMERASE UMUC / TRANSFERASE FAMILY MEMBER"/>
    <property type="match status" value="1"/>
</dbReference>
<keyword evidence="3" id="KW-0548">Nucleotidyltransferase</keyword>
<dbReference type="InterPro" id="IPR036775">
    <property type="entry name" value="DNA_pol_Y-fam_lit_finger_sf"/>
</dbReference>
<evidence type="ECO:0000256" key="1">
    <source>
        <dbReference type="ARBA" id="ARBA00010945"/>
    </source>
</evidence>
<dbReference type="CDD" id="cd01700">
    <property type="entry name" value="PolY_Pol_V_umuC"/>
    <property type="match status" value="1"/>
</dbReference>
<dbReference type="InterPro" id="IPR017961">
    <property type="entry name" value="DNA_pol_Y-fam_little_finger"/>
</dbReference>
<dbReference type="SUPFAM" id="SSF56672">
    <property type="entry name" value="DNA/RNA polymerases"/>
    <property type="match status" value="1"/>
</dbReference>
<reference evidence="8" key="1">
    <citation type="submission" date="2017-02" db="EMBL/GenBank/DDBJ databases">
        <authorList>
            <person name="Varghese N."/>
            <person name="Submissions S."/>
        </authorList>
    </citation>
    <scope>NUCLEOTIDE SEQUENCE [LARGE SCALE GENOMIC DNA]</scope>
    <source>
        <strain evidence="8">ATCC 35199</strain>
    </source>
</reference>
<accession>A0A1T5AIB6</accession>
<dbReference type="EMBL" id="FUYN01000002">
    <property type="protein sequence ID" value="SKB34734.1"/>
    <property type="molecule type" value="Genomic_DNA"/>
</dbReference>
<proteinExistence type="inferred from homology"/>
<evidence type="ECO:0000259" key="6">
    <source>
        <dbReference type="PROSITE" id="PS50173"/>
    </source>
</evidence>
<sequence>MGEGIDYSKLPRRDVLCIDVKSFFASVEAVRRKIHPLDAYIIVISDFERPGAVVLASSPKVKKEFGIKTGSRKFQIPEDPKLMIVEPSMSLYLEINRRICDIFRRFVADEDLLVYSIDEAFLDISATRKLFGEPLEIARKIQKTIWDELKLVVSVGIGDNPLLAKLALDNEAKNNKSQIAYWSYEDVPRTVWRIPKLTDMWGISYGYEKKLNDLGIKSVYELAHSNPLFLKSYLGIMGLQLYYHSWGVDYSRISEKVESKHHSYSKGQMLMRDYDSKAEIMAVLREMVEQVCIRLRKYDMTCEAVSLYISFSKHETSFGFKKTKKLPRATNHTSEIALYFDAIFEENWRGELVRQINVSCEEVKPAEAYQLDLFGSIQSEKTNKIDNIIDEIREKYGKTSVFRAYNLSHGSTFLHRSGYVGGHKGASSLNKEEKK</sequence>
<dbReference type="Gene3D" id="3.40.1170.60">
    <property type="match status" value="1"/>
</dbReference>
<dbReference type="InterPro" id="IPR043128">
    <property type="entry name" value="Rev_trsase/Diguanyl_cyclase"/>
</dbReference>
<dbReference type="GO" id="GO:0003887">
    <property type="term" value="F:DNA-directed DNA polymerase activity"/>
    <property type="evidence" value="ECO:0007669"/>
    <property type="project" value="UniProtKB-KW"/>
</dbReference>
<evidence type="ECO:0000313" key="7">
    <source>
        <dbReference type="EMBL" id="SKB34734.1"/>
    </source>
</evidence>
<comment type="similarity">
    <text evidence="1">Belongs to the DNA polymerase type-Y family.</text>
</comment>
<evidence type="ECO:0000256" key="5">
    <source>
        <dbReference type="ARBA" id="ARBA00022932"/>
    </source>
</evidence>
<evidence type="ECO:0000256" key="2">
    <source>
        <dbReference type="ARBA" id="ARBA00022457"/>
    </source>
</evidence>
<dbReference type="InterPro" id="IPR050116">
    <property type="entry name" value="DNA_polymerase-Y"/>
</dbReference>
<keyword evidence="4" id="KW-0227">DNA damage</keyword>
<keyword evidence="8" id="KW-1185">Reference proteome</keyword>
<dbReference type="PANTHER" id="PTHR11076:SF35">
    <property type="entry name" value="DNA REPAIR PROTEIN HOMOLOG YOBH"/>
    <property type="match status" value="1"/>
</dbReference>
<dbReference type="Pfam" id="PF00817">
    <property type="entry name" value="IMS"/>
    <property type="match status" value="1"/>
</dbReference>
<dbReference type="Gene3D" id="3.30.1490.100">
    <property type="entry name" value="DNA polymerase, Y-family, little finger domain"/>
    <property type="match status" value="1"/>
</dbReference>
<dbReference type="GO" id="GO:0005829">
    <property type="term" value="C:cytosol"/>
    <property type="evidence" value="ECO:0007669"/>
    <property type="project" value="TreeGrafter"/>
</dbReference>
<keyword evidence="5" id="KW-0808">Transferase</keyword>
<dbReference type="InterPro" id="IPR001126">
    <property type="entry name" value="UmuC"/>
</dbReference>
<dbReference type="Pfam" id="PF11799">
    <property type="entry name" value="IMS_C"/>
    <property type="match status" value="1"/>
</dbReference>
<evidence type="ECO:0000256" key="3">
    <source>
        <dbReference type="ARBA" id="ARBA00022695"/>
    </source>
</evidence>
<dbReference type="GO" id="GO:0009432">
    <property type="term" value="P:SOS response"/>
    <property type="evidence" value="ECO:0007669"/>
    <property type="project" value="TreeGrafter"/>
</dbReference>
<name>A0A1T5AIB6_9FIRM</name>
<evidence type="ECO:0000256" key="4">
    <source>
        <dbReference type="ARBA" id="ARBA00022763"/>
    </source>
</evidence>
<dbReference type="GO" id="GO:0042276">
    <property type="term" value="P:error-prone translesion synthesis"/>
    <property type="evidence" value="ECO:0007669"/>
    <property type="project" value="TreeGrafter"/>
</dbReference>
<feature type="domain" description="UmuC" evidence="6">
    <location>
        <begin position="15"/>
        <end position="204"/>
    </location>
</feature>
<dbReference type="RefSeq" id="WP_079588897.1">
    <property type="nucleotide sequence ID" value="NZ_FUYN01000002.1"/>
</dbReference>
<dbReference type="GO" id="GO:0006281">
    <property type="term" value="P:DNA repair"/>
    <property type="evidence" value="ECO:0007669"/>
    <property type="project" value="InterPro"/>
</dbReference>
<dbReference type="OrthoDB" id="9808813at2"/>
<dbReference type="Proteomes" id="UP000243406">
    <property type="component" value="Unassembled WGS sequence"/>
</dbReference>
<keyword evidence="2" id="KW-0515">Mutator protein</keyword>
<dbReference type="Gene3D" id="3.30.70.270">
    <property type="match status" value="1"/>
</dbReference>
<keyword evidence="5" id="KW-0239">DNA-directed DNA polymerase</keyword>
<protein>
    <submittedName>
        <fullName evidence="7">DNA polymerase V</fullName>
    </submittedName>
</protein>
<dbReference type="InterPro" id="IPR043502">
    <property type="entry name" value="DNA/RNA_pol_sf"/>
</dbReference>
<dbReference type="PROSITE" id="PS50173">
    <property type="entry name" value="UMUC"/>
    <property type="match status" value="1"/>
</dbReference>
<dbReference type="AlphaFoldDB" id="A0A1T5AIB6"/>
<dbReference type="SUPFAM" id="SSF100879">
    <property type="entry name" value="Lesion bypass DNA polymerase (Y-family), little finger domain"/>
    <property type="match status" value="1"/>
</dbReference>
<gene>
    <name evidence="7" type="ORF">SAMN02745120_0950</name>
</gene>
<dbReference type="GO" id="GO:0003684">
    <property type="term" value="F:damaged DNA binding"/>
    <property type="evidence" value="ECO:0007669"/>
    <property type="project" value="InterPro"/>
</dbReference>